<dbReference type="Pfam" id="PF21993">
    <property type="entry name" value="TetR_C_13_2"/>
    <property type="match status" value="1"/>
</dbReference>
<protein>
    <submittedName>
        <fullName evidence="6">TetR/AcrR family transcriptional regulator</fullName>
    </submittedName>
</protein>
<dbReference type="SUPFAM" id="SSF48498">
    <property type="entry name" value="Tetracyclin repressor-like, C-terminal domain"/>
    <property type="match status" value="1"/>
</dbReference>
<evidence type="ECO:0000256" key="1">
    <source>
        <dbReference type="ARBA" id="ARBA00023015"/>
    </source>
</evidence>
<feature type="DNA-binding region" description="H-T-H motif" evidence="4">
    <location>
        <begin position="28"/>
        <end position="47"/>
    </location>
</feature>
<keyword evidence="2 4" id="KW-0238">DNA-binding</keyword>
<keyword evidence="3" id="KW-0804">Transcription</keyword>
<dbReference type="InterPro" id="IPR009057">
    <property type="entry name" value="Homeodomain-like_sf"/>
</dbReference>
<evidence type="ECO:0000313" key="7">
    <source>
        <dbReference type="Proteomes" id="UP000733379"/>
    </source>
</evidence>
<name>A0ABS6AU18_9NOCA</name>
<evidence type="ECO:0000259" key="5">
    <source>
        <dbReference type="PROSITE" id="PS50977"/>
    </source>
</evidence>
<dbReference type="Gene3D" id="1.10.357.10">
    <property type="entry name" value="Tetracycline Repressor, domain 2"/>
    <property type="match status" value="1"/>
</dbReference>
<dbReference type="SUPFAM" id="SSF46689">
    <property type="entry name" value="Homeodomain-like"/>
    <property type="match status" value="1"/>
</dbReference>
<dbReference type="PANTHER" id="PTHR47506:SF3">
    <property type="entry name" value="HTH-TYPE TRANSCRIPTIONAL REGULATOR LMRA"/>
    <property type="match status" value="1"/>
</dbReference>
<proteinExistence type="predicted"/>
<dbReference type="Proteomes" id="UP000733379">
    <property type="component" value="Unassembled WGS sequence"/>
</dbReference>
<evidence type="ECO:0000256" key="2">
    <source>
        <dbReference type="ARBA" id="ARBA00023125"/>
    </source>
</evidence>
<dbReference type="InterPro" id="IPR001647">
    <property type="entry name" value="HTH_TetR"/>
</dbReference>
<sequence>MPRRTNTRECFVKTTAELLRQRGYYATGINQILAASGAPKGSLYFHFPGGKEQLVAEAVTVAGQQMSVAINAILADADDVRTGCARLMAAFEQILVGSDFREGCPVATIALDVAADSEPIGSACSDAYGGWLEVIEKTLRRWGVPGDQVGRLAVFVLSSTEGALLLARVRRDTAVLDEVGQYLTDTIESAIH</sequence>
<keyword evidence="1" id="KW-0805">Transcription regulation</keyword>
<evidence type="ECO:0000256" key="3">
    <source>
        <dbReference type="ARBA" id="ARBA00023163"/>
    </source>
</evidence>
<reference evidence="6 7" key="1">
    <citation type="submission" date="2021-06" db="EMBL/GenBank/DDBJ databases">
        <title>Actinomycetes sequencing.</title>
        <authorList>
            <person name="Shan Q."/>
        </authorList>
    </citation>
    <scope>NUCLEOTIDE SEQUENCE [LARGE SCALE GENOMIC DNA]</scope>
    <source>
        <strain evidence="6 7">NEAU-G5</strain>
    </source>
</reference>
<comment type="caution">
    <text evidence="6">The sequence shown here is derived from an EMBL/GenBank/DDBJ whole genome shotgun (WGS) entry which is preliminary data.</text>
</comment>
<evidence type="ECO:0000313" key="6">
    <source>
        <dbReference type="EMBL" id="MBU3060445.1"/>
    </source>
</evidence>
<dbReference type="RefSeq" id="WP_215915313.1">
    <property type="nucleotide sequence ID" value="NZ_JAHKNI010000001.1"/>
</dbReference>
<dbReference type="PROSITE" id="PS50977">
    <property type="entry name" value="HTH_TETR_2"/>
    <property type="match status" value="1"/>
</dbReference>
<dbReference type="PANTHER" id="PTHR47506">
    <property type="entry name" value="TRANSCRIPTIONAL REGULATORY PROTEIN"/>
    <property type="match status" value="1"/>
</dbReference>
<dbReference type="Pfam" id="PF00440">
    <property type="entry name" value="TetR_N"/>
    <property type="match status" value="1"/>
</dbReference>
<keyword evidence="7" id="KW-1185">Reference proteome</keyword>
<dbReference type="InterPro" id="IPR054156">
    <property type="entry name" value="YxaF_TetR_C"/>
</dbReference>
<accession>A0ABS6AU18</accession>
<feature type="domain" description="HTH tetR-type" evidence="5">
    <location>
        <begin position="5"/>
        <end position="65"/>
    </location>
</feature>
<evidence type="ECO:0000256" key="4">
    <source>
        <dbReference type="PROSITE-ProRule" id="PRU00335"/>
    </source>
</evidence>
<dbReference type="EMBL" id="JAHKNI010000001">
    <property type="protein sequence ID" value="MBU3060445.1"/>
    <property type="molecule type" value="Genomic_DNA"/>
</dbReference>
<organism evidence="6 7">
    <name type="scientific">Nocardia albiluteola</name>
    <dbReference type="NCBI Taxonomy" id="2842303"/>
    <lineage>
        <taxon>Bacteria</taxon>
        <taxon>Bacillati</taxon>
        <taxon>Actinomycetota</taxon>
        <taxon>Actinomycetes</taxon>
        <taxon>Mycobacteriales</taxon>
        <taxon>Nocardiaceae</taxon>
        <taxon>Nocardia</taxon>
    </lineage>
</organism>
<gene>
    <name evidence="6" type="ORF">KO481_02770</name>
</gene>
<dbReference type="InterPro" id="IPR036271">
    <property type="entry name" value="Tet_transcr_reg_TetR-rel_C_sf"/>
</dbReference>